<keyword evidence="3" id="KW-1185">Reference proteome</keyword>
<dbReference type="EC" id="2.7.7.65" evidence="2"/>
<dbReference type="GO" id="GO:0052621">
    <property type="term" value="F:diguanylate cyclase activity"/>
    <property type="evidence" value="ECO:0007669"/>
    <property type="project" value="UniProtKB-EC"/>
</dbReference>
<keyword evidence="2" id="KW-0548">Nucleotidyltransferase</keyword>
<name>A0ABV6B8B2_9DEIO</name>
<sequence>MTSAPLPDQEYARLLALSRYEILDTPAEAAFDRATRLAAHLLQTPVAFINFVDQYRQWSKAVVGVTDTHGPRSDSLCAWTILQDTPLVIEDAHLDPRFASNPFVTGEPHIHMYAGAPLITPSGQRIGTICVTDDQPHPLTPADLTALQDLAALVVDALELRLHALDLQRTVTAQTQRADELRRTLDQARVLEGVTSLMDLELGPSEMTLLAAGLLGEALASDYTGLMLFEGEALRVEAAYTHPRLPSEAAALSPMLPHWPSSVTNTLRNLTQPLYLDDYSAHPNAVSAVVAAGVRQIAWLPLGTRNGVISLLMTVRLQDNAVPGWRSSDRALLEAAGRSVVSALDRRLVSDAAAEQTRRDPLTGSLNRRALEQDLEAQQQQGVLFSLAVLDLDGLKSVNDEEGHAQGDKVLQVFAGTLAIELGGSGRVYRIGGDEFIVLTDGLSEDELHELVDIALLAGKQVAPVRGVSVGVAHSFEAEGTALIALADTRMYEVKRRRQTLRTAPLQRGVEAGG</sequence>
<keyword evidence="2" id="KW-0808">Transferase</keyword>
<reference evidence="2 3" key="1">
    <citation type="submission" date="2024-09" db="EMBL/GenBank/DDBJ databases">
        <authorList>
            <person name="Sun Q."/>
            <person name="Mori K."/>
        </authorList>
    </citation>
    <scope>NUCLEOTIDE SEQUENCE [LARGE SCALE GENOMIC DNA]</scope>
    <source>
        <strain evidence="2 3">JCM 13503</strain>
    </source>
</reference>
<protein>
    <submittedName>
        <fullName evidence="2">Diguanylate cyclase</fullName>
        <ecNumber evidence="2">2.7.7.65</ecNumber>
    </submittedName>
</protein>
<evidence type="ECO:0000313" key="2">
    <source>
        <dbReference type="EMBL" id="MFB9995156.1"/>
    </source>
</evidence>
<dbReference type="SUPFAM" id="SSF55781">
    <property type="entry name" value="GAF domain-like"/>
    <property type="match status" value="2"/>
</dbReference>
<dbReference type="EMBL" id="JBHLYR010000083">
    <property type="protein sequence ID" value="MFB9995156.1"/>
    <property type="molecule type" value="Genomic_DNA"/>
</dbReference>
<dbReference type="SMART" id="SM00065">
    <property type="entry name" value="GAF"/>
    <property type="match status" value="1"/>
</dbReference>
<dbReference type="InterPro" id="IPR043128">
    <property type="entry name" value="Rev_trsase/Diguanyl_cyclase"/>
</dbReference>
<dbReference type="Gene3D" id="3.30.450.40">
    <property type="match status" value="2"/>
</dbReference>
<comment type="caution">
    <text evidence="2">The sequence shown here is derived from an EMBL/GenBank/DDBJ whole genome shotgun (WGS) entry which is preliminary data.</text>
</comment>
<proteinExistence type="predicted"/>
<dbReference type="PANTHER" id="PTHR43102">
    <property type="entry name" value="SLR1143 PROTEIN"/>
    <property type="match status" value="1"/>
</dbReference>
<dbReference type="SMART" id="SM00267">
    <property type="entry name" value="GGDEF"/>
    <property type="match status" value="1"/>
</dbReference>
<dbReference type="Pfam" id="PF00990">
    <property type="entry name" value="GGDEF"/>
    <property type="match status" value="1"/>
</dbReference>
<dbReference type="InterPro" id="IPR029787">
    <property type="entry name" value="Nucleotide_cyclase"/>
</dbReference>
<dbReference type="InterPro" id="IPR029016">
    <property type="entry name" value="GAF-like_dom_sf"/>
</dbReference>
<dbReference type="InterPro" id="IPR000160">
    <property type="entry name" value="GGDEF_dom"/>
</dbReference>
<dbReference type="Pfam" id="PF01590">
    <property type="entry name" value="GAF"/>
    <property type="match status" value="1"/>
</dbReference>
<dbReference type="PANTHER" id="PTHR43102:SF2">
    <property type="entry name" value="GAF DOMAIN-CONTAINING PROTEIN"/>
    <property type="match status" value="1"/>
</dbReference>
<dbReference type="InterPro" id="IPR003018">
    <property type="entry name" value="GAF"/>
</dbReference>
<dbReference type="PROSITE" id="PS50887">
    <property type="entry name" value="GGDEF"/>
    <property type="match status" value="1"/>
</dbReference>
<dbReference type="NCBIfam" id="TIGR00254">
    <property type="entry name" value="GGDEF"/>
    <property type="match status" value="1"/>
</dbReference>
<accession>A0ABV6B8B2</accession>
<dbReference type="CDD" id="cd01949">
    <property type="entry name" value="GGDEF"/>
    <property type="match status" value="1"/>
</dbReference>
<evidence type="ECO:0000259" key="1">
    <source>
        <dbReference type="PROSITE" id="PS50887"/>
    </source>
</evidence>
<dbReference type="RefSeq" id="WP_380016816.1">
    <property type="nucleotide sequence ID" value="NZ_JBHLYR010000083.1"/>
</dbReference>
<gene>
    <name evidence="2" type="ORF">ACFFLM_24725</name>
</gene>
<evidence type="ECO:0000313" key="3">
    <source>
        <dbReference type="Proteomes" id="UP001589733"/>
    </source>
</evidence>
<organism evidence="2 3">
    <name type="scientific">Deinococcus oregonensis</name>
    <dbReference type="NCBI Taxonomy" id="1805970"/>
    <lineage>
        <taxon>Bacteria</taxon>
        <taxon>Thermotogati</taxon>
        <taxon>Deinococcota</taxon>
        <taxon>Deinococci</taxon>
        <taxon>Deinococcales</taxon>
        <taxon>Deinococcaceae</taxon>
        <taxon>Deinococcus</taxon>
    </lineage>
</organism>
<dbReference type="Proteomes" id="UP001589733">
    <property type="component" value="Unassembled WGS sequence"/>
</dbReference>
<dbReference type="Gene3D" id="3.30.70.270">
    <property type="match status" value="1"/>
</dbReference>
<feature type="domain" description="GGDEF" evidence="1">
    <location>
        <begin position="383"/>
        <end position="505"/>
    </location>
</feature>
<dbReference type="SUPFAM" id="SSF55073">
    <property type="entry name" value="Nucleotide cyclase"/>
    <property type="match status" value="1"/>
</dbReference>